<keyword evidence="3" id="KW-1185">Reference proteome</keyword>
<reference evidence="2 3" key="3">
    <citation type="journal article" date="2014" name="Genome Announc.">
        <title>Genome Sequence of the Microsporidian Species Nematocida sp1 Strain ERTm6 (ATCC PRA-372).</title>
        <authorList>
            <person name="Bakowski M.A."/>
            <person name="Priest M."/>
            <person name="Young S."/>
            <person name="Cuomo C.A."/>
            <person name="Troemel E.R."/>
        </authorList>
    </citation>
    <scope>NUCLEOTIDE SEQUENCE [LARGE SCALE GENOMIC DNA]</scope>
    <source>
        <strain evidence="2 3">ERTm6</strain>
    </source>
</reference>
<evidence type="ECO:0000313" key="1">
    <source>
        <dbReference type="EMBL" id="EHY65188.1"/>
    </source>
</evidence>
<dbReference type="AlphaFoldDB" id="H8ZDG3"/>
<name>H8ZDG3_NEMA1</name>
<gene>
    <name evidence="1" type="ORF">NERG_01634</name>
    <name evidence="2" type="ORF">NESG_00259</name>
</gene>
<dbReference type="EMBL" id="AKIJ01000001">
    <property type="protein sequence ID" value="KFG27183.1"/>
    <property type="molecule type" value="Genomic_DNA"/>
</dbReference>
<proteinExistence type="predicted"/>
<evidence type="ECO:0000313" key="2">
    <source>
        <dbReference type="EMBL" id="KFG27183.1"/>
    </source>
</evidence>
<dbReference type="EMBL" id="JH604636">
    <property type="protein sequence ID" value="EHY65188.1"/>
    <property type="molecule type" value="Genomic_DNA"/>
</dbReference>
<reference evidence="1" key="1">
    <citation type="submission" date="2011-03" db="EMBL/GenBank/DDBJ databases">
        <title>The Genome Sequence of Nematocida sp1 strain ERTm2.</title>
        <authorList>
            <consortium name="The Broad Institute Genome Sequencing Platform"/>
            <consortium name="The Broad Institute Genome Sequencing Center for Infectious Disease"/>
            <person name="Cuomo C."/>
            <person name="Troemel E."/>
            <person name="Young S.K."/>
            <person name="Zeng Q."/>
            <person name="Gargeya S."/>
            <person name="Fitzgerald M."/>
            <person name="Haas B."/>
            <person name="Abouelleil A."/>
            <person name="Alvarado L."/>
            <person name="Arachchi H.M."/>
            <person name="Berlin A."/>
            <person name="Brown A."/>
            <person name="Chapman S.B."/>
            <person name="Chen Z."/>
            <person name="Dunbar C."/>
            <person name="Freedman E."/>
            <person name="Gearin G."/>
            <person name="Gellesch M."/>
            <person name="Goldberg J."/>
            <person name="Griggs A."/>
            <person name="Gujja S."/>
            <person name="Heilman E.R."/>
            <person name="Heiman D."/>
            <person name="Howarth C."/>
            <person name="Larson L."/>
            <person name="Lui A."/>
            <person name="MacDonald P.J.P."/>
            <person name="Mehta T."/>
            <person name="Montmayeur A."/>
            <person name="Murphy C."/>
            <person name="Neiman D."/>
            <person name="Pearson M."/>
            <person name="Priest M."/>
            <person name="Roberts A."/>
            <person name="Saif S."/>
            <person name="Shea T."/>
            <person name="Shenoy N."/>
            <person name="Sisk P."/>
            <person name="Stolte C."/>
            <person name="Sykes S."/>
            <person name="White J."/>
            <person name="Yandava C."/>
            <person name="Wortman J."/>
            <person name="Nusbaum C."/>
            <person name="Birren B."/>
        </authorList>
    </citation>
    <scope>NUCLEOTIDE SEQUENCE</scope>
    <source>
        <strain evidence="1">ERTm2</strain>
    </source>
</reference>
<sequence>MTLESISSKTTDDLHRQLEVHIAKKKKLESDLHSVEKKIYAYEGLLLDENGGRGMFRKPDAYVFRKERKVGINDCDRPFSMDLPDD</sequence>
<accession>A0A086J4W5</accession>
<protein>
    <recommendedName>
        <fullName evidence="4">Chromatin modification-related protein EAF6</fullName>
    </recommendedName>
</protein>
<dbReference type="HOGENOM" id="CLU_2513153_0_0_1"/>
<dbReference type="Proteomes" id="UP000054524">
    <property type="component" value="Unassembled WGS sequence"/>
</dbReference>
<reference evidence="2" key="2">
    <citation type="submission" date="2012-10" db="EMBL/GenBank/DDBJ databases">
        <authorList>
            <consortium name="The Broad Institute Genome Sequencing Platform"/>
            <consortium name="The Broad Institute Genome Sequencing Center for Infectious Disease"/>
            <person name="Cuomo C."/>
            <person name="Troemel E."/>
            <person name="Walker B."/>
            <person name="Young S.K."/>
            <person name="Zeng Q."/>
            <person name="Gargeya S."/>
            <person name="Fitzgerald M."/>
            <person name="Haas B."/>
            <person name="Abouelleil A."/>
            <person name="Alvarado L."/>
            <person name="Arachchi H.M."/>
            <person name="Berlin A.M."/>
            <person name="Chapman S.B."/>
            <person name="Goldberg J."/>
            <person name="Griggs A."/>
            <person name="Gujja S."/>
            <person name="Hansen M."/>
            <person name="Howarth C."/>
            <person name="Imamovic A."/>
            <person name="Larimer J."/>
            <person name="McCowan C."/>
            <person name="Murphy C."/>
            <person name="Neiman D."/>
            <person name="Pearson M."/>
            <person name="Priest M."/>
            <person name="Roberts A."/>
            <person name="Saif S."/>
            <person name="Shea T."/>
            <person name="Sisk P."/>
            <person name="Sykes S."/>
            <person name="Wortman J."/>
            <person name="Nusbaum C."/>
            <person name="Birren B."/>
        </authorList>
    </citation>
    <scope>NUCLEOTIDE SEQUENCE</scope>
    <source>
        <strain evidence="2">ERTm6</strain>
    </source>
</reference>
<organism evidence="1">
    <name type="scientific">Nematocida ausubeli (strain ATCC PRA-371 / ERTm2)</name>
    <name type="common">Nematode killer fungus</name>
    <dbReference type="NCBI Taxonomy" id="1913371"/>
    <lineage>
        <taxon>Eukaryota</taxon>
        <taxon>Fungi</taxon>
        <taxon>Fungi incertae sedis</taxon>
        <taxon>Microsporidia</taxon>
        <taxon>Nematocida</taxon>
    </lineage>
</organism>
<evidence type="ECO:0000313" key="3">
    <source>
        <dbReference type="Proteomes" id="UP000054524"/>
    </source>
</evidence>
<evidence type="ECO:0008006" key="4">
    <source>
        <dbReference type="Google" id="ProtNLM"/>
    </source>
</evidence>
<dbReference type="OrthoDB" id="2186215at2759"/>
<dbReference type="Proteomes" id="UP000005622">
    <property type="component" value="Unassembled WGS sequence"/>
</dbReference>
<accession>H8ZDG3</accession>